<gene>
    <name evidence="3" type="ORF">Z518_09575</name>
</gene>
<dbReference type="RefSeq" id="XP_013268984.1">
    <property type="nucleotide sequence ID" value="XM_013413530.1"/>
</dbReference>
<evidence type="ECO:0000313" key="4">
    <source>
        <dbReference type="Proteomes" id="UP000053617"/>
    </source>
</evidence>
<dbReference type="Proteomes" id="UP000053617">
    <property type="component" value="Unassembled WGS sequence"/>
</dbReference>
<keyword evidence="2" id="KW-1133">Transmembrane helix</keyword>
<dbReference type="OrthoDB" id="262547at2759"/>
<dbReference type="PANTHER" id="PTHR34144:SF5">
    <property type="entry name" value="ALPHA-1,3-MANNOSYLTRANSFERASE CMT1"/>
    <property type="match status" value="1"/>
</dbReference>
<reference evidence="3 4" key="1">
    <citation type="submission" date="2015-01" db="EMBL/GenBank/DDBJ databases">
        <title>The Genome Sequence of Rhinocladiella mackenzie CBS 650.93.</title>
        <authorList>
            <consortium name="The Broad Institute Genomics Platform"/>
            <person name="Cuomo C."/>
            <person name="de Hoog S."/>
            <person name="Gorbushina A."/>
            <person name="Stielow B."/>
            <person name="Teixiera M."/>
            <person name="Abouelleil A."/>
            <person name="Chapman S.B."/>
            <person name="Priest M."/>
            <person name="Young S.K."/>
            <person name="Wortman J."/>
            <person name="Nusbaum C."/>
            <person name="Birren B."/>
        </authorList>
    </citation>
    <scope>NUCLEOTIDE SEQUENCE [LARGE SCALE GENOMIC DNA]</scope>
    <source>
        <strain evidence="3 4">CBS 650.93</strain>
    </source>
</reference>
<evidence type="ECO:0000313" key="3">
    <source>
        <dbReference type="EMBL" id="KIX01848.1"/>
    </source>
</evidence>
<accession>A0A0D2GU40</accession>
<keyword evidence="4" id="KW-1185">Reference proteome</keyword>
<keyword evidence="2" id="KW-0472">Membrane</keyword>
<evidence type="ECO:0000256" key="2">
    <source>
        <dbReference type="SAM" id="Phobius"/>
    </source>
</evidence>
<dbReference type="AlphaFoldDB" id="A0A0D2GU40"/>
<feature type="transmembrane region" description="Helical" evidence="2">
    <location>
        <begin position="5"/>
        <end position="24"/>
    </location>
</feature>
<sequence>MRRRVIISVQFAALFAVFLFFGFYKYQSNPRDVTGYFSSEPVSDWPNSESGSSRMSFDQNTAGGAAGDASNDANDDADYSEPNSPPNTGNATQPEVAQSYVDSILDDEDGSIDRLKCPVPQWERYKYLRRDSAETTGTSHYRKYYFALDLYQCAPLLPRLMGSVVEAIRFLGPFDCAVSVVEGRSDDGTWEILSLLRPQLEALGVAVYLTKNDVDPMGEGVYRIDALAELRNAALAPLQLFRDQFSREETTVIFINDVAICTEDILELIRQRLYQNADMVCAMDWTYVGPEPTFYDVWIARGMTGDLFFNIPPDGSWDLAWDLFWNDPTSRAAQQSGRPFQVYSCWNGATAFTAKPIMDCQIKFRVQFEDECPQGEPKSLCKDMWAKGYGKIAVIPSVNLEYSNEAGKRIKNSKGYVSRWLQQGGSDDKIDWQISPPAEVKCMPTHENQFFEPWDAQLAENEHYPNCIILS</sequence>
<dbReference type="Pfam" id="PF11735">
    <property type="entry name" value="CAP59_mtransfer"/>
    <property type="match status" value="1"/>
</dbReference>
<dbReference type="GeneID" id="25297646"/>
<organism evidence="3 4">
    <name type="scientific">Rhinocladiella mackenziei CBS 650.93</name>
    <dbReference type="NCBI Taxonomy" id="1442369"/>
    <lineage>
        <taxon>Eukaryota</taxon>
        <taxon>Fungi</taxon>
        <taxon>Dikarya</taxon>
        <taxon>Ascomycota</taxon>
        <taxon>Pezizomycotina</taxon>
        <taxon>Eurotiomycetes</taxon>
        <taxon>Chaetothyriomycetidae</taxon>
        <taxon>Chaetothyriales</taxon>
        <taxon>Herpotrichiellaceae</taxon>
        <taxon>Rhinocladiella</taxon>
    </lineage>
</organism>
<dbReference type="EMBL" id="KN847481">
    <property type="protein sequence ID" value="KIX01848.1"/>
    <property type="molecule type" value="Genomic_DNA"/>
</dbReference>
<evidence type="ECO:0008006" key="5">
    <source>
        <dbReference type="Google" id="ProtNLM"/>
    </source>
</evidence>
<evidence type="ECO:0000256" key="1">
    <source>
        <dbReference type="SAM" id="MobiDB-lite"/>
    </source>
</evidence>
<protein>
    <recommendedName>
        <fullName evidence="5">Alpha-1,3-mannosyltransferase CMT1</fullName>
    </recommendedName>
</protein>
<proteinExistence type="predicted"/>
<dbReference type="InterPro" id="IPR021047">
    <property type="entry name" value="Mannosyltransferase_CMT1"/>
</dbReference>
<feature type="compositionally biased region" description="Polar residues" evidence="1">
    <location>
        <begin position="41"/>
        <end position="61"/>
    </location>
</feature>
<name>A0A0D2GU40_9EURO</name>
<feature type="region of interest" description="Disordered" evidence="1">
    <location>
        <begin position="41"/>
        <end position="94"/>
    </location>
</feature>
<dbReference type="PANTHER" id="PTHR34144">
    <property type="entry name" value="CHROMOSOME 8, WHOLE GENOME SHOTGUN SEQUENCE"/>
    <property type="match status" value="1"/>
</dbReference>
<dbReference type="VEuPathDB" id="FungiDB:Z518_09575"/>
<dbReference type="HOGENOM" id="CLU_036740_1_0_1"/>
<keyword evidence="2" id="KW-0812">Transmembrane</keyword>